<dbReference type="Proteomes" id="UP000293342">
    <property type="component" value="Unassembled WGS sequence"/>
</dbReference>
<name>A0A4R0JJX6_9ACTN</name>
<dbReference type="AlphaFoldDB" id="A0A4R0JJX6"/>
<sequence>MTHTTQIAEQTAVTKRRAARFRRLDHAMQAVFNDVLDYCDAICEEAEQHLGTTDEDIIVDDPAYAEALDLFGFVFDLKNSVQTDLRSKWIGDG</sequence>
<keyword evidence="2" id="KW-1185">Reference proteome</keyword>
<dbReference type="EMBL" id="SJKD01000007">
    <property type="protein sequence ID" value="TCC46054.1"/>
    <property type="molecule type" value="Genomic_DNA"/>
</dbReference>
<protein>
    <submittedName>
        <fullName evidence="1">Uncharacterized protein</fullName>
    </submittedName>
</protein>
<gene>
    <name evidence="1" type="ORF">E0H75_30630</name>
</gene>
<accession>A0A4R0JJX6</accession>
<evidence type="ECO:0000313" key="2">
    <source>
        <dbReference type="Proteomes" id="UP000293342"/>
    </source>
</evidence>
<dbReference type="RefSeq" id="WP_131517142.1">
    <property type="nucleotide sequence ID" value="NZ_SJKD01000007.1"/>
</dbReference>
<proteinExistence type="predicted"/>
<organism evidence="1 2">
    <name type="scientific">Kribbella capetownensis</name>
    <dbReference type="NCBI Taxonomy" id="1572659"/>
    <lineage>
        <taxon>Bacteria</taxon>
        <taxon>Bacillati</taxon>
        <taxon>Actinomycetota</taxon>
        <taxon>Actinomycetes</taxon>
        <taxon>Propionibacteriales</taxon>
        <taxon>Kribbellaceae</taxon>
        <taxon>Kribbella</taxon>
    </lineage>
</organism>
<evidence type="ECO:0000313" key="1">
    <source>
        <dbReference type="EMBL" id="TCC46054.1"/>
    </source>
</evidence>
<dbReference type="OrthoDB" id="3830055at2"/>
<comment type="caution">
    <text evidence="1">The sequence shown here is derived from an EMBL/GenBank/DDBJ whole genome shotgun (WGS) entry which is preliminary data.</text>
</comment>
<reference evidence="1 2" key="1">
    <citation type="submission" date="2019-02" db="EMBL/GenBank/DDBJ databases">
        <title>Kribbella capetownensis sp. nov. and Kribbella speibonae sp. nov., isolated from soil.</title>
        <authorList>
            <person name="Curtis S.M."/>
            <person name="Norton I."/>
            <person name="Everest G.J."/>
            <person name="Meyers P.R."/>
        </authorList>
    </citation>
    <scope>NUCLEOTIDE SEQUENCE [LARGE SCALE GENOMIC DNA]</scope>
    <source>
        <strain evidence="1 2">YM53</strain>
    </source>
</reference>